<feature type="chain" id="PRO_5040131188" description="Peptidase S1 domain-containing protein" evidence="6">
    <location>
        <begin position="17"/>
        <end position="389"/>
    </location>
</feature>
<evidence type="ECO:0000256" key="4">
    <source>
        <dbReference type="ARBA" id="ARBA00024195"/>
    </source>
</evidence>
<evidence type="ECO:0000256" key="6">
    <source>
        <dbReference type="SAM" id="SignalP"/>
    </source>
</evidence>
<keyword evidence="5" id="KW-0378">Hydrolase</keyword>
<keyword evidence="9" id="KW-1185">Reference proteome</keyword>
<keyword evidence="2" id="KW-1015">Disulfide bond</keyword>
<accession>A0A9P0HB33</accession>
<dbReference type="AlphaFoldDB" id="A0A9P0HB33"/>
<dbReference type="PRINTS" id="PR00722">
    <property type="entry name" value="CHYMOTRYPSIN"/>
</dbReference>
<dbReference type="InterPro" id="IPR043504">
    <property type="entry name" value="Peptidase_S1_PA_chymotrypsin"/>
</dbReference>
<dbReference type="Gene3D" id="2.40.10.10">
    <property type="entry name" value="Trypsin-like serine proteases"/>
    <property type="match status" value="2"/>
</dbReference>
<dbReference type="GO" id="GO:0006508">
    <property type="term" value="P:proteolysis"/>
    <property type="evidence" value="ECO:0007669"/>
    <property type="project" value="UniProtKB-KW"/>
</dbReference>
<dbReference type="InterPro" id="IPR018114">
    <property type="entry name" value="TRYPSIN_HIS"/>
</dbReference>
<gene>
    <name evidence="8" type="ORF">NEZAVI_LOCUS8351</name>
</gene>
<organism evidence="8 9">
    <name type="scientific">Nezara viridula</name>
    <name type="common">Southern green stink bug</name>
    <name type="synonym">Cimex viridulus</name>
    <dbReference type="NCBI Taxonomy" id="85310"/>
    <lineage>
        <taxon>Eukaryota</taxon>
        <taxon>Metazoa</taxon>
        <taxon>Ecdysozoa</taxon>
        <taxon>Arthropoda</taxon>
        <taxon>Hexapoda</taxon>
        <taxon>Insecta</taxon>
        <taxon>Pterygota</taxon>
        <taxon>Neoptera</taxon>
        <taxon>Paraneoptera</taxon>
        <taxon>Hemiptera</taxon>
        <taxon>Heteroptera</taxon>
        <taxon>Panheteroptera</taxon>
        <taxon>Pentatomomorpha</taxon>
        <taxon>Pentatomoidea</taxon>
        <taxon>Pentatomidae</taxon>
        <taxon>Pentatominae</taxon>
        <taxon>Nezara</taxon>
    </lineage>
</organism>
<dbReference type="SMART" id="SM00020">
    <property type="entry name" value="Tryp_SPc"/>
    <property type="match status" value="1"/>
</dbReference>
<dbReference type="FunFam" id="2.40.10.10:FF:000028">
    <property type="entry name" value="Serine protease easter"/>
    <property type="match status" value="1"/>
</dbReference>
<dbReference type="InterPro" id="IPR001254">
    <property type="entry name" value="Trypsin_dom"/>
</dbReference>
<dbReference type="PROSITE" id="PS00135">
    <property type="entry name" value="TRYPSIN_SER"/>
    <property type="match status" value="1"/>
</dbReference>
<evidence type="ECO:0000313" key="8">
    <source>
        <dbReference type="EMBL" id="CAH1398759.1"/>
    </source>
</evidence>
<evidence type="ECO:0000256" key="1">
    <source>
        <dbReference type="ARBA" id="ARBA00022729"/>
    </source>
</evidence>
<dbReference type="OrthoDB" id="6339452at2759"/>
<feature type="signal peptide" evidence="6">
    <location>
        <begin position="1"/>
        <end position="16"/>
    </location>
</feature>
<dbReference type="GO" id="GO:0004252">
    <property type="term" value="F:serine-type endopeptidase activity"/>
    <property type="evidence" value="ECO:0007669"/>
    <property type="project" value="InterPro"/>
</dbReference>
<dbReference type="InterPro" id="IPR001314">
    <property type="entry name" value="Peptidase_S1A"/>
</dbReference>
<dbReference type="InterPro" id="IPR033116">
    <property type="entry name" value="TRYPSIN_SER"/>
</dbReference>
<dbReference type="PROSITE" id="PS50240">
    <property type="entry name" value="TRYPSIN_DOM"/>
    <property type="match status" value="1"/>
</dbReference>
<feature type="domain" description="Peptidase S1" evidence="7">
    <location>
        <begin position="144"/>
        <end position="388"/>
    </location>
</feature>
<evidence type="ECO:0000256" key="3">
    <source>
        <dbReference type="ARBA" id="ARBA00023180"/>
    </source>
</evidence>
<dbReference type="PANTHER" id="PTHR24260:SF147">
    <property type="entry name" value="EG:BACR7A4.3 PROTEIN-RELATED"/>
    <property type="match status" value="1"/>
</dbReference>
<dbReference type="CDD" id="cd00190">
    <property type="entry name" value="Tryp_SPc"/>
    <property type="match status" value="1"/>
</dbReference>
<evidence type="ECO:0000259" key="7">
    <source>
        <dbReference type="PROSITE" id="PS50240"/>
    </source>
</evidence>
<keyword evidence="1 6" id="KW-0732">Signal</keyword>
<evidence type="ECO:0000313" key="9">
    <source>
        <dbReference type="Proteomes" id="UP001152798"/>
    </source>
</evidence>
<dbReference type="EMBL" id="OV725080">
    <property type="protein sequence ID" value="CAH1398759.1"/>
    <property type="molecule type" value="Genomic_DNA"/>
</dbReference>
<dbReference type="Proteomes" id="UP001152798">
    <property type="component" value="Chromosome 4"/>
</dbReference>
<dbReference type="InterPro" id="IPR009003">
    <property type="entry name" value="Peptidase_S1_PA"/>
</dbReference>
<evidence type="ECO:0000256" key="2">
    <source>
        <dbReference type="ARBA" id="ARBA00023157"/>
    </source>
</evidence>
<dbReference type="PANTHER" id="PTHR24260">
    <property type="match status" value="1"/>
</dbReference>
<dbReference type="SUPFAM" id="SSF50494">
    <property type="entry name" value="Trypsin-like serine proteases"/>
    <property type="match status" value="1"/>
</dbReference>
<evidence type="ECO:0000256" key="5">
    <source>
        <dbReference type="RuleBase" id="RU363034"/>
    </source>
</evidence>
<dbReference type="Pfam" id="PF00089">
    <property type="entry name" value="Trypsin"/>
    <property type="match status" value="1"/>
</dbReference>
<comment type="similarity">
    <text evidence="4">Belongs to the peptidase S1 family. CLIP subfamily.</text>
</comment>
<dbReference type="PROSITE" id="PS00134">
    <property type="entry name" value="TRYPSIN_HIS"/>
    <property type="match status" value="1"/>
</dbReference>
<keyword evidence="5" id="KW-0645">Protease</keyword>
<keyword evidence="3" id="KW-0325">Glycoprotein</keyword>
<keyword evidence="5" id="KW-0720">Serine protease</keyword>
<protein>
    <recommendedName>
        <fullName evidence="7">Peptidase S1 domain-containing protein</fullName>
    </recommendedName>
</protein>
<dbReference type="InterPro" id="IPR051333">
    <property type="entry name" value="CLIP_Serine_Protease"/>
</dbReference>
<reference evidence="8" key="1">
    <citation type="submission" date="2022-01" db="EMBL/GenBank/DDBJ databases">
        <authorList>
            <person name="King R."/>
        </authorList>
    </citation>
    <scope>NUCLEOTIDE SEQUENCE</scope>
</reference>
<sequence>MKEVLICWALLCGAAAKTLFLNLGDKCQDGKEPWFCRYSSSCKALQQEETKNSLDICSFEGLKTIVCCPPDPPNQNGTSSNSQSGDYKSEVLNNGTELPSYGKKAEEKCKEYAEYVYNIIELPILIRPIKKKIAECAVSAETLIVGGKPAKPNEFPHMALIGIKDSDSEIDWFCGGSLISPRFILTAAHCNISQHIESAVIRLGELDVRNDKDEATPIEFKVVEVFDYPDYNHSKAYHDISLLKLEKDVELGPSIRPLCLHTNRSIERNKAIASGWGHTSFGGYESGILQKVELDLISEEKCKSVYDFERVALSQGITPDTIFCAGGKEDKDTCQGDSGGPLQIILKEPYCMYSQIGVTAFGVGCGYGTPGGYTRVSHYVPWIESIVWP</sequence>
<proteinExistence type="inferred from homology"/>
<name>A0A9P0HB33_NEZVI</name>